<evidence type="ECO:0000256" key="11">
    <source>
        <dbReference type="SAM" id="SignalP"/>
    </source>
</evidence>
<dbReference type="InterPro" id="IPR013783">
    <property type="entry name" value="Ig-like_fold"/>
</dbReference>
<feature type="domain" description="Ig-like" evidence="12">
    <location>
        <begin position="278"/>
        <end position="356"/>
    </location>
</feature>
<keyword evidence="3 11" id="KW-0732">Signal</keyword>
<feature type="signal peptide" evidence="11">
    <location>
        <begin position="1"/>
        <end position="24"/>
    </location>
</feature>
<dbReference type="SUPFAM" id="SSF48726">
    <property type="entry name" value="Immunoglobulin"/>
    <property type="match status" value="2"/>
</dbReference>
<sequence>MNKIKVNLWSVILLWSVSVCQVQSYVSLKASEQVSAIYQQDAYLMCGVDSDRLISQVVWYRDANTDPTPIYYYIPPRYNNPSKEYKDRLSLDDDYSSLILKSVKLEDELWYKCRVMVVTNQSLGIGDGFPEESSVTMQLTVNVPPKDVKLTTFHSGKNLTLTCRSTRSKPQANIRWIVFQNGKSREVKPNKVISDFTGLVADTIGYLYWTIRSNENGTTFQCVVDHPETVTTLRRNITLVAPKLLHPIPMRFDWLGDTVDYSTHTNDASLEKNATTLPGLVKMLVAPSKVVLVNSSVVISVSAEGAFPEPSYTWWGEDLDTTYGKFLRITNLEKSRVYFCLVENPVGRVVMSVELTASATDPADESTADPRIGSSDDEIMTSGAVVAAIAFGGLAIIFLLGFMIYYFAFKRPSDRKNDGGDVAGSDDFVEKPKPLYAASESPQDLRVKSTQPVGVNGSRDTDSLLKSAAPPVSRYSNGSTPEKKRFDSGSMGSAATTTSGYSDQLNGKLPSDIPLTPDSAPEGKERAITKHLQDFDENASFLGEYGSTFGLDTAGSPKLVEVEARVSPFDEPHDYQAESDDASSVDSGASGHEGRYTLPHGESWEHIDPTKVVHTPV</sequence>
<evidence type="ECO:0000256" key="5">
    <source>
        <dbReference type="ARBA" id="ARBA00022889"/>
    </source>
</evidence>
<evidence type="ECO:0000256" key="8">
    <source>
        <dbReference type="ARBA" id="ARBA00023180"/>
    </source>
</evidence>
<feature type="transmembrane region" description="Helical" evidence="10">
    <location>
        <begin position="384"/>
        <end position="408"/>
    </location>
</feature>
<evidence type="ECO:0000313" key="13">
    <source>
        <dbReference type="EMBL" id="CAB3262808.1"/>
    </source>
</evidence>
<evidence type="ECO:0000256" key="10">
    <source>
        <dbReference type="SAM" id="Phobius"/>
    </source>
</evidence>
<evidence type="ECO:0000256" key="6">
    <source>
        <dbReference type="ARBA" id="ARBA00023136"/>
    </source>
</evidence>
<dbReference type="GO" id="GO:0007156">
    <property type="term" value="P:homophilic cell adhesion via plasma membrane adhesion molecules"/>
    <property type="evidence" value="ECO:0007669"/>
    <property type="project" value="TreeGrafter"/>
</dbReference>
<dbReference type="GO" id="GO:0005912">
    <property type="term" value="C:adherens junction"/>
    <property type="evidence" value="ECO:0007669"/>
    <property type="project" value="TreeGrafter"/>
</dbReference>
<feature type="region of interest" description="Disordered" evidence="9">
    <location>
        <begin position="435"/>
        <end position="522"/>
    </location>
</feature>
<evidence type="ECO:0000256" key="4">
    <source>
        <dbReference type="ARBA" id="ARBA00022737"/>
    </source>
</evidence>
<dbReference type="Pfam" id="PF08205">
    <property type="entry name" value="C2-set_2"/>
    <property type="match status" value="1"/>
</dbReference>
<dbReference type="InterPro" id="IPR013162">
    <property type="entry name" value="CD80_C2-set"/>
</dbReference>
<evidence type="ECO:0000256" key="2">
    <source>
        <dbReference type="ARBA" id="ARBA00007810"/>
    </source>
</evidence>
<evidence type="ECO:0000256" key="1">
    <source>
        <dbReference type="ARBA" id="ARBA00004167"/>
    </source>
</evidence>
<comment type="similarity">
    <text evidence="2">Belongs to the nectin family.</text>
</comment>
<dbReference type="PANTHER" id="PTHR23277">
    <property type="entry name" value="NECTIN-RELATED"/>
    <property type="match status" value="1"/>
</dbReference>
<dbReference type="AlphaFoldDB" id="A0A6F9DIJ5"/>
<feature type="chain" id="PRO_5026101360" evidence="11">
    <location>
        <begin position="25"/>
        <end position="617"/>
    </location>
</feature>
<dbReference type="InterPro" id="IPR007110">
    <property type="entry name" value="Ig-like_dom"/>
</dbReference>
<keyword evidence="10" id="KW-1133">Transmembrane helix</keyword>
<name>A0A6F9DIJ5_9ASCI</name>
<feature type="compositionally biased region" description="Low complexity" evidence="9">
    <location>
        <begin position="488"/>
        <end position="502"/>
    </location>
</feature>
<feature type="compositionally biased region" description="Basic and acidic residues" evidence="9">
    <location>
        <begin position="567"/>
        <end position="576"/>
    </location>
</feature>
<dbReference type="GO" id="GO:0007157">
    <property type="term" value="P:heterophilic cell-cell adhesion via plasma membrane cell adhesion molecules"/>
    <property type="evidence" value="ECO:0007669"/>
    <property type="project" value="TreeGrafter"/>
</dbReference>
<dbReference type="EMBL" id="LR786946">
    <property type="protein sequence ID" value="CAB3262808.1"/>
    <property type="molecule type" value="mRNA"/>
</dbReference>
<dbReference type="Gene3D" id="2.60.40.10">
    <property type="entry name" value="Immunoglobulins"/>
    <property type="match status" value="3"/>
</dbReference>
<keyword evidence="5" id="KW-0130">Cell adhesion</keyword>
<dbReference type="InterPro" id="IPR036179">
    <property type="entry name" value="Ig-like_dom_sf"/>
</dbReference>
<evidence type="ECO:0000256" key="3">
    <source>
        <dbReference type="ARBA" id="ARBA00022729"/>
    </source>
</evidence>
<gene>
    <name evidence="13" type="primary">LOC100183527</name>
</gene>
<keyword evidence="6 10" id="KW-0472">Membrane</keyword>
<dbReference type="PANTHER" id="PTHR23277:SF108">
    <property type="entry name" value="FASCICLIN-3"/>
    <property type="match status" value="1"/>
</dbReference>
<feature type="compositionally biased region" description="Basic and acidic residues" evidence="9">
    <location>
        <begin position="602"/>
        <end position="611"/>
    </location>
</feature>
<dbReference type="GO" id="GO:0016020">
    <property type="term" value="C:membrane"/>
    <property type="evidence" value="ECO:0007669"/>
    <property type="project" value="UniProtKB-SubCell"/>
</dbReference>
<accession>A0A6F9DIJ5</accession>
<keyword evidence="7" id="KW-1015">Disulfide bond</keyword>
<keyword evidence="10" id="KW-0812">Transmembrane</keyword>
<dbReference type="InterPro" id="IPR051427">
    <property type="entry name" value="Nectin/Nectin-like"/>
</dbReference>
<proteinExistence type="evidence at transcript level"/>
<feature type="domain" description="Ig-like" evidence="12">
    <location>
        <begin position="145"/>
        <end position="238"/>
    </location>
</feature>
<evidence type="ECO:0000256" key="7">
    <source>
        <dbReference type="ARBA" id="ARBA00023157"/>
    </source>
</evidence>
<evidence type="ECO:0000256" key="9">
    <source>
        <dbReference type="SAM" id="MobiDB-lite"/>
    </source>
</evidence>
<comment type="subcellular location">
    <subcellularLocation>
        <location evidence="1">Membrane</location>
        <topology evidence="1">Single-pass membrane protein</topology>
    </subcellularLocation>
</comment>
<feature type="region of interest" description="Disordered" evidence="9">
    <location>
        <begin position="567"/>
        <end position="617"/>
    </location>
</feature>
<feature type="domain" description="Ig-like" evidence="12">
    <location>
        <begin position="44"/>
        <end position="124"/>
    </location>
</feature>
<reference evidence="13" key="1">
    <citation type="submission" date="2020-04" db="EMBL/GenBank/DDBJ databases">
        <authorList>
            <person name="Neveu A P."/>
        </authorList>
    </citation>
    <scope>NUCLEOTIDE SEQUENCE</scope>
    <source>
        <tissue evidence="13">Whole embryo</tissue>
    </source>
</reference>
<protein>
    <submittedName>
        <fullName evidence="13">Uncharacterized protein LOC100183527</fullName>
    </submittedName>
</protein>
<dbReference type="SMART" id="SM00409">
    <property type="entry name" value="IG"/>
    <property type="match status" value="3"/>
</dbReference>
<evidence type="ECO:0000259" key="12">
    <source>
        <dbReference type="PROSITE" id="PS50835"/>
    </source>
</evidence>
<dbReference type="PROSITE" id="PS50835">
    <property type="entry name" value="IG_LIKE"/>
    <property type="match status" value="3"/>
</dbReference>
<organism evidence="13">
    <name type="scientific">Phallusia mammillata</name>
    <dbReference type="NCBI Taxonomy" id="59560"/>
    <lineage>
        <taxon>Eukaryota</taxon>
        <taxon>Metazoa</taxon>
        <taxon>Chordata</taxon>
        <taxon>Tunicata</taxon>
        <taxon>Ascidiacea</taxon>
        <taxon>Phlebobranchia</taxon>
        <taxon>Ascidiidae</taxon>
        <taxon>Phallusia</taxon>
    </lineage>
</organism>
<dbReference type="InterPro" id="IPR003599">
    <property type="entry name" value="Ig_sub"/>
</dbReference>
<keyword evidence="4" id="KW-0677">Repeat</keyword>
<keyword evidence="8" id="KW-0325">Glycoprotein</keyword>